<evidence type="ECO:0000256" key="5">
    <source>
        <dbReference type="ARBA" id="ARBA00022723"/>
    </source>
</evidence>
<keyword evidence="8" id="KW-0472">Membrane</keyword>
<evidence type="ECO:0000256" key="2">
    <source>
        <dbReference type="ARBA" id="ARBA00004196"/>
    </source>
</evidence>
<dbReference type="Gene3D" id="3.90.10.10">
    <property type="entry name" value="Cytochrome C3"/>
    <property type="match status" value="1"/>
</dbReference>
<evidence type="ECO:0000256" key="1">
    <source>
        <dbReference type="ARBA" id="ARBA00001926"/>
    </source>
</evidence>
<evidence type="ECO:0000313" key="11">
    <source>
        <dbReference type="EMBL" id="NIR76106.1"/>
    </source>
</evidence>
<dbReference type="PANTHER" id="PTHR39425">
    <property type="entry name" value="LIPOPROTEIN CYTOCHROME C"/>
    <property type="match status" value="1"/>
</dbReference>
<keyword evidence="8" id="KW-0812">Transmembrane</keyword>
<name>A0AAE4ZCQ2_9BACT</name>
<keyword evidence="8" id="KW-1133">Transmembrane helix</keyword>
<feature type="signal peptide" evidence="9">
    <location>
        <begin position="1"/>
        <end position="27"/>
    </location>
</feature>
<dbReference type="AlphaFoldDB" id="A0AAE4ZCQ2"/>
<evidence type="ECO:0000256" key="4">
    <source>
        <dbReference type="ARBA" id="ARBA00022617"/>
    </source>
</evidence>
<gene>
    <name evidence="11" type="ORF">GWO12_13505</name>
</gene>
<dbReference type="PANTHER" id="PTHR39425:SF1">
    <property type="entry name" value="CYTOCHROME C7-LIKE DOMAIN-CONTAINING PROTEIN"/>
    <property type="match status" value="1"/>
</dbReference>
<organism evidence="11 12">
    <name type="scientific">Candidatus Kutchimonas denitrificans</name>
    <dbReference type="NCBI Taxonomy" id="3056748"/>
    <lineage>
        <taxon>Bacteria</taxon>
        <taxon>Pseudomonadati</taxon>
        <taxon>Gemmatimonadota</taxon>
        <taxon>Gemmatimonadia</taxon>
        <taxon>Candidatus Palauibacterales</taxon>
        <taxon>Candidatus Palauibacteraceae</taxon>
        <taxon>Candidatus Kutchimonas</taxon>
    </lineage>
</organism>
<evidence type="ECO:0000256" key="9">
    <source>
        <dbReference type="SAM" id="SignalP"/>
    </source>
</evidence>
<feature type="chain" id="PRO_5042033748" description="Tetrahaem cytochrome domain-containing protein" evidence="9">
    <location>
        <begin position="28"/>
        <end position="435"/>
    </location>
</feature>
<dbReference type="Proteomes" id="UP000702544">
    <property type="component" value="Unassembled WGS sequence"/>
</dbReference>
<feature type="transmembrane region" description="Helical" evidence="8">
    <location>
        <begin position="394"/>
        <end position="412"/>
    </location>
</feature>
<evidence type="ECO:0000256" key="6">
    <source>
        <dbReference type="ARBA" id="ARBA00022982"/>
    </source>
</evidence>
<comment type="cofactor">
    <cofactor evidence="1">
        <name>heme c</name>
        <dbReference type="ChEBI" id="CHEBI:61717"/>
    </cofactor>
</comment>
<proteinExistence type="predicted"/>
<dbReference type="InterPro" id="IPR036280">
    <property type="entry name" value="Multihaem_cyt_sf"/>
</dbReference>
<dbReference type="InterPro" id="IPR012286">
    <property type="entry name" value="Tetrahaem_cytochrome"/>
</dbReference>
<evidence type="ECO:0000313" key="12">
    <source>
        <dbReference type="Proteomes" id="UP000702544"/>
    </source>
</evidence>
<accession>A0AAE4ZCQ2</accession>
<keyword evidence="4" id="KW-0349">Heme</keyword>
<protein>
    <recommendedName>
        <fullName evidence="10">Tetrahaem cytochrome domain-containing protein</fullName>
    </recommendedName>
</protein>
<comment type="subcellular location">
    <subcellularLocation>
        <location evidence="2">Cell envelope</location>
    </subcellularLocation>
</comment>
<evidence type="ECO:0000259" key="10">
    <source>
        <dbReference type="Pfam" id="PF14537"/>
    </source>
</evidence>
<dbReference type="GO" id="GO:0046872">
    <property type="term" value="F:metal ion binding"/>
    <property type="evidence" value="ECO:0007669"/>
    <property type="project" value="UniProtKB-KW"/>
</dbReference>
<dbReference type="Pfam" id="PF14537">
    <property type="entry name" value="Cytochrom_c3_2"/>
    <property type="match status" value="1"/>
</dbReference>
<keyword evidence="7" id="KW-0408">Iron</keyword>
<keyword evidence="6" id="KW-0249">Electron transport</keyword>
<evidence type="ECO:0000256" key="8">
    <source>
        <dbReference type="SAM" id="Phobius"/>
    </source>
</evidence>
<feature type="domain" description="Tetrahaem cytochrome" evidence="10">
    <location>
        <begin position="215"/>
        <end position="295"/>
    </location>
</feature>
<evidence type="ECO:0000256" key="3">
    <source>
        <dbReference type="ARBA" id="ARBA00022448"/>
    </source>
</evidence>
<dbReference type="Gene3D" id="1.10.1130.10">
    <property type="entry name" value="Flavocytochrome C3, Chain A"/>
    <property type="match status" value="1"/>
</dbReference>
<sequence>MMMTMGKLLRCTPALLAGFLLAPKATAQEPESSCVTCHAAFGDERLSGPVESYPNDVHAAQGFDCVACHGGDATVAGMGAMDPAAGYLGVPEGEDVLSVCGRCHSSAQFMRRYDPSLRVDQVAEYRTSVHGQRLLQQGDDRVATCSSCHPAHAIKPPSDPNSSVHPLNVAATCADCHANPEYMSPYPIPTDQHEKYLESIHWEKLSVARDLSAPTCNDCHGNHGAAPPGVSWVGNVCGQCHSVMAERFNQSFHSRIFAMLGNPGCATCHNNHEIKLADIEMLGVDEGSVCGRCHSAESRGGIVATRMRTLIDSLSLARERADSILERAENAGMEVSQAQFDLNGATTALVSARTAVHSFDVEGVREEVESGLEVAAQAWERGQEAMDDLRFRRTGLAISVGIIVLLIIGLVLKIRQLEPAGAGPSRKSAPGGEAR</sequence>
<dbReference type="GO" id="GO:0030313">
    <property type="term" value="C:cell envelope"/>
    <property type="evidence" value="ECO:0007669"/>
    <property type="project" value="UniProtKB-SubCell"/>
</dbReference>
<evidence type="ECO:0000256" key="7">
    <source>
        <dbReference type="ARBA" id="ARBA00023004"/>
    </source>
</evidence>
<keyword evidence="5" id="KW-0479">Metal-binding</keyword>
<dbReference type="SUPFAM" id="SSF48695">
    <property type="entry name" value="Multiheme cytochromes"/>
    <property type="match status" value="1"/>
</dbReference>
<reference evidence="11 12" key="1">
    <citation type="submission" date="2020-01" db="EMBL/GenBank/DDBJ databases">
        <title>Genomes assembled from Gulf of Kutch pelagic sediment metagenomes.</title>
        <authorList>
            <person name="Chandrashekar M."/>
            <person name="Mahajan M.S."/>
            <person name="Dave K.J."/>
            <person name="Vatsa P."/>
            <person name="Nathani N.M."/>
        </authorList>
    </citation>
    <scope>NUCLEOTIDE SEQUENCE [LARGE SCALE GENOMIC DNA]</scope>
    <source>
        <strain evidence="11">KS3-K002</strain>
    </source>
</reference>
<dbReference type="EMBL" id="JAACAK010000113">
    <property type="protein sequence ID" value="NIR76106.1"/>
    <property type="molecule type" value="Genomic_DNA"/>
</dbReference>
<keyword evidence="3" id="KW-0813">Transport</keyword>
<keyword evidence="9" id="KW-0732">Signal</keyword>
<comment type="caution">
    <text evidence="11">The sequence shown here is derived from an EMBL/GenBank/DDBJ whole genome shotgun (WGS) entry which is preliminary data.</text>
</comment>